<feature type="region of interest" description="Disordered" evidence="6">
    <location>
        <begin position="1407"/>
        <end position="1463"/>
    </location>
</feature>
<protein>
    <submittedName>
        <fullName evidence="9">Uncharacterized protein LOC108270015 isoform X1</fullName>
    </submittedName>
</protein>
<feature type="compositionally biased region" description="Basic and acidic residues" evidence="6">
    <location>
        <begin position="636"/>
        <end position="648"/>
    </location>
</feature>
<dbReference type="PANTHER" id="PTHR47272">
    <property type="entry name" value="DDE_TNP_1_7 DOMAIN-CONTAINING PROTEIN"/>
    <property type="match status" value="1"/>
</dbReference>
<name>A0A2D0RMK7_ICTPU</name>
<keyword evidence="4" id="KW-0862">Zinc</keyword>
<dbReference type="InterPro" id="IPR029526">
    <property type="entry name" value="PGBD"/>
</dbReference>
<keyword evidence="8" id="KW-1185">Reference proteome</keyword>
<evidence type="ECO:0000256" key="2">
    <source>
        <dbReference type="ARBA" id="ARBA00022737"/>
    </source>
</evidence>
<feature type="region of interest" description="Disordered" evidence="6">
    <location>
        <begin position="1568"/>
        <end position="1587"/>
    </location>
</feature>
<feature type="region of interest" description="Disordered" evidence="6">
    <location>
        <begin position="1307"/>
        <end position="1330"/>
    </location>
</feature>
<evidence type="ECO:0000256" key="5">
    <source>
        <dbReference type="PROSITE-ProRule" id="PRU00042"/>
    </source>
</evidence>
<dbReference type="Pfam" id="PF00096">
    <property type="entry name" value="zf-C2H2"/>
    <property type="match status" value="3"/>
</dbReference>
<dbReference type="OrthoDB" id="123207at2759"/>
<organism evidence="8 9">
    <name type="scientific">Ictalurus punctatus</name>
    <name type="common">Channel catfish</name>
    <name type="synonym">Silurus punctatus</name>
    <dbReference type="NCBI Taxonomy" id="7998"/>
    <lineage>
        <taxon>Eukaryota</taxon>
        <taxon>Metazoa</taxon>
        <taxon>Chordata</taxon>
        <taxon>Craniata</taxon>
        <taxon>Vertebrata</taxon>
        <taxon>Euteleostomi</taxon>
        <taxon>Actinopterygii</taxon>
        <taxon>Neopterygii</taxon>
        <taxon>Teleostei</taxon>
        <taxon>Ostariophysi</taxon>
        <taxon>Siluriformes</taxon>
        <taxon>Ictaluridae</taxon>
        <taxon>Ictalurus</taxon>
    </lineage>
</organism>
<feature type="region of interest" description="Disordered" evidence="6">
    <location>
        <begin position="85"/>
        <end position="147"/>
    </location>
</feature>
<feature type="compositionally biased region" description="Basic residues" evidence="6">
    <location>
        <begin position="1101"/>
        <end position="1113"/>
    </location>
</feature>
<evidence type="ECO:0000313" key="9">
    <source>
        <dbReference type="RefSeq" id="XP_017331748.1"/>
    </source>
</evidence>
<reference evidence="8" key="1">
    <citation type="journal article" date="2016" name="Nat. Commun.">
        <title>The channel catfish genome sequence provides insights into the evolution of scale formation in teleosts.</title>
        <authorList>
            <person name="Liu Z."/>
            <person name="Liu S."/>
            <person name="Yao J."/>
            <person name="Bao L."/>
            <person name="Zhang J."/>
            <person name="Li Y."/>
            <person name="Jiang C."/>
            <person name="Sun L."/>
            <person name="Wang R."/>
            <person name="Zhang Y."/>
            <person name="Zhou T."/>
            <person name="Zeng Q."/>
            <person name="Fu Q."/>
            <person name="Gao S."/>
            <person name="Li N."/>
            <person name="Koren S."/>
            <person name="Jiang Y."/>
            <person name="Zimin A."/>
            <person name="Xu P."/>
            <person name="Phillippy A.M."/>
            <person name="Geng X."/>
            <person name="Song L."/>
            <person name="Sun F."/>
            <person name="Li C."/>
            <person name="Wang X."/>
            <person name="Chen A."/>
            <person name="Jin Y."/>
            <person name="Yuan Z."/>
            <person name="Yang Y."/>
            <person name="Tan S."/>
            <person name="Peatman E."/>
            <person name="Lu J."/>
            <person name="Qin Z."/>
            <person name="Dunham R."/>
            <person name="Li Z."/>
            <person name="Sonstegard T."/>
            <person name="Feng J."/>
            <person name="Danzmann R.G."/>
            <person name="Schroeder S."/>
            <person name="Scheffler B."/>
            <person name="Duke M.V."/>
            <person name="Ballard L."/>
            <person name="Kucuktas H."/>
            <person name="Kaltenboeck L."/>
            <person name="Liu H."/>
            <person name="Armbruster J."/>
            <person name="Xie Y."/>
            <person name="Kirby M.L."/>
            <person name="Tian Y."/>
            <person name="Flanagan M.E."/>
            <person name="Mu W."/>
            <person name="Waldbieser G.C."/>
        </authorList>
    </citation>
    <scope>NUCLEOTIDE SEQUENCE [LARGE SCALE GENOMIC DNA]</scope>
    <source>
        <strain evidence="8">SDA103</strain>
    </source>
</reference>
<evidence type="ECO:0000256" key="1">
    <source>
        <dbReference type="ARBA" id="ARBA00022723"/>
    </source>
</evidence>
<feature type="compositionally biased region" description="Low complexity" evidence="6">
    <location>
        <begin position="1356"/>
        <end position="1371"/>
    </location>
</feature>
<feature type="compositionally biased region" description="Basic and acidic residues" evidence="6">
    <location>
        <begin position="1021"/>
        <end position="1030"/>
    </location>
</feature>
<keyword evidence="2" id="KW-0677">Repeat</keyword>
<feature type="region of interest" description="Disordered" evidence="6">
    <location>
        <begin position="853"/>
        <end position="1033"/>
    </location>
</feature>
<dbReference type="FunFam" id="3.30.160.60:FF:000100">
    <property type="entry name" value="Zinc finger 45-like"/>
    <property type="match status" value="1"/>
</dbReference>
<evidence type="ECO:0000256" key="3">
    <source>
        <dbReference type="ARBA" id="ARBA00022771"/>
    </source>
</evidence>
<dbReference type="Pfam" id="PF13843">
    <property type="entry name" value="DDE_Tnp_1_7"/>
    <property type="match status" value="1"/>
</dbReference>
<proteinExistence type="predicted"/>
<dbReference type="RefSeq" id="XP_017331748.1">
    <property type="nucleotide sequence ID" value="XM_017476259.3"/>
</dbReference>
<dbReference type="Proteomes" id="UP000221080">
    <property type="component" value="Chromosome 1"/>
</dbReference>
<evidence type="ECO:0000259" key="7">
    <source>
        <dbReference type="PROSITE" id="PS50157"/>
    </source>
</evidence>
<feature type="region of interest" description="Disordered" evidence="6">
    <location>
        <begin position="1797"/>
        <end position="1819"/>
    </location>
</feature>
<dbReference type="Gene3D" id="3.30.160.60">
    <property type="entry name" value="Classic Zinc Finger"/>
    <property type="match status" value="4"/>
</dbReference>
<feature type="region of interest" description="Disordered" evidence="6">
    <location>
        <begin position="1082"/>
        <end position="1146"/>
    </location>
</feature>
<dbReference type="FunFam" id="3.30.160.60:FF:002343">
    <property type="entry name" value="Zinc finger protein 33A"/>
    <property type="match status" value="1"/>
</dbReference>
<feature type="compositionally biased region" description="Polar residues" evidence="6">
    <location>
        <begin position="1421"/>
        <end position="1434"/>
    </location>
</feature>
<dbReference type="PANTHER" id="PTHR47272:SF2">
    <property type="entry name" value="PIGGYBAC TRANSPOSABLE ELEMENT-DERIVED PROTEIN 3-LIKE"/>
    <property type="match status" value="1"/>
</dbReference>
<dbReference type="SMART" id="SM00355">
    <property type="entry name" value="ZnF_C2H2"/>
    <property type="match status" value="7"/>
</dbReference>
<dbReference type="PROSITE" id="PS00028">
    <property type="entry name" value="ZINC_FINGER_C2H2_1"/>
    <property type="match status" value="6"/>
</dbReference>
<reference evidence="9" key="2">
    <citation type="submission" date="2025-08" db="UniProtKB">
        <authorList>
            <consortium name="RefSeq"/>
        </authorList>
    </citation>
    <scope>IDENTIFICATION</scope>
    <source>
        <tissue evidence="9">Blood</tissue>
    </source>
</reference>
<feature type="domain" description="C2H2-type" evidence="7">
    <location>
        <begin position="247"/>
        <end position="274"/>
    </location>
</feature>
<dbReference type="STRING" id="7998.ENSIPUP00000003550"/>
<gene>
    <name evidence="9" type="primary">LOC108270015</name>
</gene>
<feature type="compositionally biased region" description="Polar residues" evidence="6">
    <location>
        <begin position="1529"/>
        <end position="1543"/>
    </location>
</feature>
<feature type="compositionally biased region" description="Basic residues" evidence="6">
    <location>
        <begin position="870"/>
        <end position="888"/>
    </location>
</feature>
<feature type="compositionally biased region" description="Basic residues" evidence="6">
    <location>
        <begin position="1435"/>
        <end position="1453"/>
    </location>
</feature>
<feature type="domain" description="C2H2-type" evidence="7">
    <location>
        <begin position="358"/>
        <end position="382"/>
    </location>
</feature>
<feature type="compositionally biased region" description="Pro residues" evidence="6">
    <location>
        <begin position="2187"/>
        <end position="2197"/>
    </location>
</feature>
<sequence length="2277" mass="251345">MEFASQSVSDLFLAKEDMSLALTQMAPAETALDHTVQDITAQIIGLGEGKLDLYVPSEAIIEPISPAEDVPEDGALAASTYEAAEDEMTSYPVQSNHSSDPGVPNETTAVSSSVSDSNPSDACEVSLGDLASNPTAPGETGISKEDTSVRKFIPPKKDRMDPLKMDMSKPTVIPLTSSQLSLQCLECHIIFSDDKSKQRHLKMNHPTEYEQCMLGDALFACYVCDRHFTCSTELMAHQRAHTEKQPFKCPICGDAFSRSSELTSHKKVHYSKQGYTCSDCSKLFKTLTLLKYHQRVHTGERPYVCIHKECGKRFTMPKALQKHLDAHEKEATEGVENLTNATSKTKKKRSKCTSSRKYACSQCNESFKTAKSQLHHIKAKHSQCSTITPSNSAVAAGSPCVTTLTEVVQLPLPHVEAFGQAAQQIGPLGVEQIKRLIEKMGNVQKVNQLVILGIDQLPLQAQSAGMQQPQGLIQPLHFDFTQPTVQQTEHQQAGDKKGHEGTAPTGTEQDTLLESLEVEVAVEQKKSAVHVETSISAACPEKQATVIESDMTGEQVNEVQYEPEITEKDILPPPLEASHQHMLITEEQHIQDAIDVKTSETVNDSSLTYLTDFESRVTSEKELVIKPTDITVQEKTNTDTDPSQKDFEAAGSSIEPETQTEQGNVVNPDMTNTHADPLNQKASEALGSLVESEPQTVQGNPDKPDETIANAESRCQKATEATGSLEEAQPKAEQSNPNLQRSQEIEAQLEQEHLKEILLSEDSILQMNKPSLGNVQCNQERSPLEQAPCSESSVQQCRVEPEDQTLLEEENHYIKKVLPIKKKSSKKRVIRKSQYLEVQDEVAKSTLPITPNQKISTVSKTPKKQEKATKHFGPKQNKKKYSKPKLLHISKNSLYKDQQDIDPGNVPVLSHSEIEKLKQKHKKGKKAEKSSGLMQALNLPCEKKVMKVSEQAHRGKPQKRKFENQRDLVKKGKSTQDTQQDETPVPKKKKSGKISEAASQKKAKSNITVNKVNKKSHKITKQREKDKKVSETPIMDQIKQQALLLLKGHKQPQLKVHKLDAKTTGLDHQLISKCQTKEMYGHETTAPEKEGIQNKSLQTPRQKKKKAKTVGKKSKVDTKQSSHLQTSPINSDFPSGAKQKVVRKRKAPAKIDQEIALSPPYSRLIIGCHDCGKSFSEVSALQEHMASMHSENGALQSIVPCDVSEMPTVSLRPNEIMLTNSVHSSSFEIHVPTDWDVESEMREIGLGDEQRNEHRLSFPALSPSPSFPITITFVEEGKQDDTPNQEPPLGHKKAIGKNSSCHVETNETKVGEQENIDVHSLPPDSLSGPQESMALKEALPSNVSLVMVEDQNYGDSHVSTKLSSLSQSNSHKVSDPQAGEASHNTVSHSPSFIQTQLPTTYNAGSRLTEQSEIKQEADEISIQTVTSRPNTSMTRGKRGRGSKGRGKRQLGKRRSAENKRTEEMVANEEDCQVVFELYSLTGNSEEKNEDVLKDRKAINAAATSMHSVLKESSEDQEVYVLPQPVTASASEMMTSENGSLTQKSGEDEKNSSFSSSLRKGRISIHRQIGMRGQGNLQSDSGLTSAGTSTDVKIEASPSVLTAQDVQANDGDFLQGVQMILVKAEDQPISNDPHIVQEAQHMQINHDACLEKHLDHSTIGISSGSPTVGQSTAKQCIFYPVKEEEGEIVEPQVNIQGTSSSEVLEERTGPWGSPGLEECEVRIGCPQMEVHPNLYSSTEEGNVGTEQQSTEDILEFLSQTSDMEDLVSDPSDPEAETHIMSCYNGIYANGAVQQCEMSSTEQHAKPSKNTGCPEADDKQAGSKEHCEPIDYFIQYFSWNIWKDIATCTGQVSKLPKPVTEKEVAQFVGIHIAMGTLKFPSMKLYWDDFTRVPLIADAMSAAMFSELASNLRLASLKGDGPNWNGQDAHKDQDANNCTEILVSKKDPLWKVQAIVNRVREGCQALKRNGNCGVDQYLLPFQRHPTHSLHHTVMINASGLVMDFSLRVSDCNREKIVEEMVSQEKSDDQGMVFLCKPELSTPSMLEHLLEAGVRSAGKVGGARGQIGDEFVTSDGKLKLFRCHHGFILSAVTKDKSRSTSLVSGFEKAIKAANLNRDLRSLYRTPCTSPSPSAWPQSVLWDLIDLALVNSWLQYKQDQNHLSELLSLMAFRLEVSKALIQSNNIAVQDSSPPPYLPPPIQPGSNASTGRSDVFETPLPDAATRYDGLGHWPEQLSEGEEARCRFGGCEQMSRVRCLKCCVFLCISRNHNCFLKFHSQGTT</sequence>
<feature type="domain" description="C2H2-type" evidence="7">
    <location>
        <begin position="1166"/>
        <end position="1194"/>
    </location>
</feature>
<dbReference type="GO" id="GO:0008270">
    <property type="term" value="F:zinc ion binding"/>
    <property type="evidence" value="ECO:0007669"/>
    <property type="project" value="UniProtKB-KW"/>
</dbReference>
<dbReference type="PROSITE" id="PS50157">
    <property type="entry name" value="ZINC_FINGER_C2H2_2"/>
    <property type="match status" value="6"/>
</dbReference>
<feature type="compositionally biased region" description="Low complexity" evidence="6">
    <location>
        <begin position="110"/>
        <end position="121"/>
    </location>
</feature>
<feature type="region of interest" description="Disordered" evidence="6">
    <location>
        <begin position="713"/>
        <end position="740"/>
    </location>
</feature>
<dbReference type="OMA" id="QEHMASM"/>
<feature type="compositionally biased region" description="Basic and acidic residues" evidence="6">
    <location>
        <begin position="1082"/>
        <end position="1092"/>
    </location>
</feature>
<feature type="domain" description="C2H2-type" evidence="7">
    <location>
        <begin position="275"/>
        <end position="302"/>
    </location>
</feature>
<dbReference type="InterPro" id="IPR013087">
    <property type="entry name" value="Znf_C2H2_type"/>
</dbReference>
<feature type="domain" description="C2H2-type" evidence="7">
    <location>
        <begin position="219"/>
        <end position="246"/>
    </location>
</feature>
<keyword evidence="1" id="KW-0479">Metal-binding</keyword>
<dbReference type="InterPro" id="IPR036236">
    <property type="entry name" value="Znf_C2H2_sf"/>
</dbReference>
<feature type="compositionally biased region" description="Basic and acidic residues" evidence="6">
    <location>
        <begin position="1454"/>
        <end position="1463"/>
    </location>
</feature>
<accession>A0A2D0RMK7</accession>
<feature type="compositionally biased region" description="Polar residues" evidence="6">
    <location>
        <begin position="1574"/>
        <end position="1587"/>
    </location>
</feature>
<dbReference type="SUPFAM" id="SSF57667">
    <property type="entry name" value="beta-beta-alpha zinc fingers"/>
    <property type="match status" value="2"/>
</dbReference>
<keyword evidence="3 5" id="KW-0863">Zinc-finger</keyword>
<feature type="compositionally biased region" description="Polar residues" evidence="6">
    <location>
        <begin position="655"/>
        <end position="674"/>
    </location>
</feature>
<feature type="region of interest" description="Disordered" evidence="6">
    <location>
        <begin position="2185"/>
        <end position="2209"/>
    </location>
</feature>
<evidence type="ECO:0000313" key="8">
    <source>
        <dbReference type="Proteomes" id="UP000221080"/>
    </source>
</evidence>
<feature type="compositionally biased region" description="Polar residues" evidence="6">
    <location>
        <begin position="91"/>
        <end position="109"/>
    </location>
</feature>
<feature type="region of interest" description="Disordered" evidence="6">
    <location>
        <begin position="1356"/>
        <end position="1389"/>
    </location>
</feature>
<evidence type="ECO:0000256" key="6">
    <source>
        <dbReference type="SAM" id="MobiDB-lite"/>
    </source>
</evidence>
<feature type="compositionally biased region" description="Polar residues" evidence="6">
    <location>
        <begin position="1121"/>
        <end position="1133"/>
    </location>
</feature>
<feature type="compositionally biased region" description="Basic and acidic residues" evidence="6">
    <location>
        <begin position="941"/>
        <end position="953"/>
    </location>
</feature>
<evidence type="ECO:0000256" key="4">
    <source>
        <dbReference type="ARBA" id="ARBA00022833"/>
    </source>
</evidence>
<feature type="region of interest" description="Disordered" evidence="6">
    <location>
        <begin position="484"/>
        <end position="507"/>
    </location>
</feature>
<feature type="region of interest" description="Disordered" evidence="6">
    <location>
        <begin position="1529"/>
        <end position="1559"/>
    </location>
</feature>
<feature type="compositionally biased region" description="Basic and acidic residues" evidence="6">
    <location>
        <begin position="960"/>
        <end position="970"/>
    </location>
</feature>
<dbReference type="GeneID" id="108270015"/>
<dbReference type="KEGG" id="ipu:108270015"/>
<feature type="region of interest" description="Disordered" evidence="6">
    <location>
        <begin position="630"/>
        <end position="676"/>
    </location>
</feature>
<feature type="domain" description="C2H2-type" evidence="7">
    <location>
        <begin position="303"/>
        <end position="332"/>
    </location>
</feature>